<dbReference type="Gene3D" id="3.40.50.1100">
    <property type="match status" value="2"/>
</dbReference>
<evidence type="ECO:0000256" key="4">
    <source>
        <dbReference type="PIRSR" id="PIRSR006278-1"/>
    </source>
</evidence>
<evidence type="ECO:0000256" key="5">
    <source>
        <dbReference type="PIRSR" id="PIRSR006278-2"/>
    </source>
</evidence>
<dbReference type="AlphaFoldDB" id="A0A212K497"/>
<evidence type="ECO:0000313" key="7">
    <source>
        <dbReference type="EMBL" id="SBW06560.1"/>
    </source>
</evidence>
<dbReference type="InterPro" id="IPR001926">
    <property type="entry name" value="TrpB-like_PALP"/>
</dbReference>
<dbReference type="PIRSF" id="PIRSF006278">
    <property type="entry name" value="ACCD_DCysDesulf"/>
    <property type="match status" value="1"/>
</dbReference>
<dbReference type="SUPFAM" id="SSF53686">
    <property type="entry name" value="Tryptophan synthase beta subunit-like PLP-dependent enzymes"/>
    <property type="match status" value="1"/>
</dbReference>
<comment type="similarity">
    <text evidence="2">Belongs to the ACC deaminase/D-cysteine desulfhydrase family.</text>
</comment>
<keyword evidence="3 5" id="KW-0663">Pyridoxal phosphate</keyword>
<feature type="active site" description="Nucleophile" evidence="4">
    <location>
        <position position="87"/>
    </location>
</feature>
<protein>
    <recommendedName>
        <fullName evidence="6">Tryptophan synthase beta chain-like PALP domain-containing protein</fullName>
    </recommendedName>
</protein>
<proteinExistence type="inferred from homology"/>
<feature type="domain" description="Tryptophan synthase beta chain-like PALP" evidence="6">
    <location>
        <begin position="18"/>
        <end position="335"/>
    </location>
</feature>
<comment type="cofactor">
    <cofactor evidence="1">
        <name>pyridoxal 5'-phosphate</name>
        <dbReference type="ChEBI" id="CHEBI:597326"/>
    </cofactor>
</comment>
<dbReference type="PANTHER" id="PTHR43780:SF2">
    <property type="entry name" value="1-AMINOCYCLOPROPANE-1-CARBOXYLATE DEAMINASE-RELATED"/>
    <property type="match status" value="1"/>
</dbReference>
<dbReference type="InterPro" id="IPR027278">
    <property type="entry name" value="ACCD_DCysDesulf"/>
</dbReference>
<evidence type="ECO:0000256" key="3">
    <source>
        <dbReference type="ARBA" id="ARBA00022898"/>
    </source>
</evidence>
<name>A0A212K497_9DELT</name>
<evidence type="ECO:0000256" key="2">
    <source>
        <dbReference type="ARBA" id="ARBA00008639"/>
    </source>
</evidence>
<dbReference type="PANTHER" id="PTHR43780">
    <property type="entry name" value="1-AMINOCYCLOPROPANE-1-CARBOXYLATE DEAMINASE-RELATED"/>
    <property type="match status" value="1"/>
</dbReference>
<accession>A0A212K497</accession>
<sequence>MLYEDVLRFIATQPRLKLETWPTPMMPMDGLRRALLAEGPCPKLWVKREDMTSYGLGGDKIRRLEFAFAKAIEANAEVIIISGGIHSNSILQVSAVCARLGLECEVFVTRPNNATPDDENDAVNVMICLLHGARVHLMGPLENAERVTGERVEELKAEGRKPFLIEPGGTSPYSTLGAVLCLHELLEQTREKGFTPSAIVAPTGWCGNAAGFLIGLALLAGSGGPSIPLYVFDTFGKDAAVPARKRILNIVSGCWKLMGLPGKCDDALLHLSTEFAGQGISRPDERAIEAIRFLGCKEGLLLDPSYTGKCMAGLLHMIRNKAFTQKDNVVYLHPGGMPAMFAMRRIL</sequence>
<dbReference type="Pfam" id="PF00291">
    <property type="entry name" value="PALP"/>
    <property type="match status" value="1"/>
</dbReference>
<gene>
    <name evidence="7" type="ORF">KL86DPRO_20681</name>
</gene>
<feature type="modified residue" description="N6-(pyridoxal phosphate)lysine" evidence="5">
    <location>
        <position position="60"/>
    </location>
</feature>
<reference evidence="7" key="1">
    <citation type="submission" date="2016-04" db="EMBL/GenBank/DDBJ databases">
        <authorList>
            <person name="Evans L.H."/>
            <person name="Alamgir A."/>
            <person name="Owens N."/>
            <person name="Weber N.D."/>
            <person name="Virtaneva K."/>
            <person name="Barbian K."/>
            <person name="Babar A."/>
            <person name="Rosenke K."/>
        </authorList>
    </citation>
    <scope>NUCLEOTIDE SEQUENCE</scope>
    <source>
        <strain evidence="7">86</strain>
    </source>
</reference>
<dbReference type="InterPro" id="IPR036052">
    <property type="entry name" value="TrpB-like_PALP_sf"/>
</dbReference>
<dbReference type="EMBL" id="FLUQ01000002">
    <property type="protein sequence ID" value="SBW06560.1"/>
    <property type="molecule type" value="Genomic_DNA"/>
</dbReference>
<evidence type="ECO:0000256" key="1">
    <source>
        <dbReference type="ARBA" id="ARBA00001933"/>
    </source>
</evidence>
<evidence type="ECO:0000259" key="6">
    <source>
        <dbReference type="Pfam" id="PF00291"/>
    </source>
</evidence>
<organism evidence="7">
    <name type="scientific">uncultured delta proteobacterium</name>
    <dbReference type="NCBI Taxonomy" id="34034"/>
    <lineage>
        <taxon>Bacteria</taxon>
        <taxon>Deltaproteobacteria</taxon>
        <taxon>environmental samples</taxon>
    </lineage>
</organism>
<dbReference type="GO" id="GO:0019148">
    <property type="term" value="F:D-cysteine desulfhydrase activity"/>
    <property type="evidence" value="ECO:0007669"/>
    <property type="project" value="TreeGrafter"/>
</dbReference>